<evidence type="ECO:0000256" key="2">
    <source>
        <dbReference type="ARBA" id="ARBA00023125"/>
    </source>
</evidence>
<dbReference type="SUPFAM" id="SSF54909">
    <property type="entry name" value="Dimeric alpha+beta barrel"/>
    <property type="match status" value="1"/>
</dbReference>
<keyword evidence="3" id="KW-0804">Transcription</keyword>
<reference evidence="5 6" key="1">
    <citation type="submission" date="2021-06" db="EMBL/GenBank/DDBJ databases">
        <title>Actinomycetes sequencing.</title>
        <authorList>
            <person name="Shan Q."/>
        </authorList>
    </citation>
    <scope>NUCLEOTIDE SEQUENCE [LARGE SCALE GENOMIC DNA]</scope>
    <source>
        <strain evidence="5 6">NEAU-G5</strain>
    </source>
</reference>
<dbReference type="SMART" id="SM00344">
    <property type="entry name" value="HTH_ASNC"/>
    <property type="match status" value="1"/>
</dbReference>
<dbReference type="PROSITE" id="PS50956">
    <property type="entry name" value="HTH_ASNC_2"/>
    <property type="match status" value="1"/>
</dbReference>
<dbReference type="PANTHER" id="PTHR30154">
    <property type="entry name" value="LEUCINE-RESPONSIVE REGULATORY PROTEIN"/>
    <property type="match status" value="1"/>
</dbReference>
<dbReference type="PRINTS" id="PR00033">
    <property type="entry name" value="HTHASNC"/>
</dbReference>
<dbReference type="RefSeq" id="WP_215917212.1">
    <property type="nucleotide sequence ID" value="NZ_JAHKNI010000003.1"/>
</dbReference>
<keyword evidence="6" id="KW-1185">Reference proteome</keyword>
<dbReference type="InterPro" id="IPR036388">
    <property type="entry name" value="WH-like_DNA-bd_sf"/>
</dbReference>
<dbReference type="InterPro" id="IPR000485">
    <property type="entry name" value="AsnC-type_HTH_dom"/>
</dbReference>
<name>A0ABS6AXW9_9NOCA</name>
<keyword evidence="2" id="KW-0238">DNA-binding</keyword>
<comment type="caution">
    <text evidence="5">The sequence shown here is derived from an EMBL/GenBank/DDBJ whole genome shotgun (WGS) entry which is preliminary data.</text>
</comment>
<gene>
    <name evidence="5" type="ORF">KO481_12565</name>
</gene>
<dbReference type="Pfam" id="PF13404">
    <property type="entry name" value="HTH_AsnC-type"/>
    <property type="match status" value="1"/>
</dbReference>
<dbReference type="Pfam" id="PF01037">
    <property type="entry name" value="AsnC_trans_reg"/>
    <property type="match status" value="1"/>
</dbReference>
<protein>
    <submittedName>
        <fullName evidence="5">Lrp/AsnC family transcriptional regulator</fullName>
    </submittedName>
</protein>
<proteinExistence type="predicted"/>
<evidence type="ECO:0000313" key="5">
    <source>
        <dbReference type="EMBL" id="MBU3062356.1"/>
    </source>
</evidence>
<accession>A0ABS6AXW9</accession>
<evidence type="ECO:0000256" key="1">
    <source>
        <dbReference type="ARBA" id="ARBA00023015"/>
    </source>
</evidence>
<dbReference type="InterPro" id="IPR011008">
    <property type="entry name" value="Dimeric_a/b-barrel"/>
</dbReference>
<dbReference type="InterPro" id="IPR011991">
    <property type="entry name" value="ArsR-like_HTH"/>
</dbReference>
<dbReference type="Proteomes" id="UP000733379">
    <property type="component" value="Unassembled WGS sequence"/>
</dbReference>
<dbReference type="InterPro" id="IPR036390">
    <property type="entry name" value="WH_DNA-bd_sf"/>
</dbReference>
<dbReference type="InterPro" id="IPR019888">
    <property type="entry name" value="Tscrpt_reg_AsnC-like"/>
</dbReference>
<dbReference type="PANTHER" id="PTHR30154:SF53">
    <property type="entry name" value="HTH-TYPE TRANSCRIPTIONAL REGULATOR LRPC"/>
    <property type="match status" value="1"/>
</dbReference>
<dbReference type="Gene3D" id="1.10.10.10">
    <property type="entry name" value="Winged helix-like DNA-binding domain superfamily/Winged helix DNA-binding domain"/>
    <property type="match status" value="1"/>
</dbReference>
<feature type="domain" description="HTH asnC-type" evidence="4">
    <location>
        <begin position="7"/>
        <end position="68"/>
    </location>
</feature>
<dbReference type="EMBL" id="JAHKNI010000003">
    <property type="protein sequence ID" value="MBU3062356.1"/>
    <property type="molecule type" value="Genomic_DNA"/>
</dbReference>
<dbReference type="CDD" id="cd00090">
    <property type="entry name" value="HTH_ARSR"/>
    <property type="match status" value="1"/>
</dbReference>
<sequence length="165" mass="18161">MQSNKPLDDTDWQILAELQADGRLSYNELARRVHLSSPAVAERVRRLEGAGVITGYQARVDPARTGLPILAFIQLQCAMGRCLLKTSAAENYPEVVEVHKLSGSHCTLLKVRAASLHHFEGLCERIGEHGPIETHIVLSTQYEARSIVQTAADRPVTSPAGWTRP</sequence>
<evidence type="ECO:0000313" key="6">
    <source>
        <dbReference type="Proteomes" id="UP000733379"/>
    </source>
</evidence>
<evidence type="ECO:0000259" key="4">
    <source>
        <dbReference type="PROSITE" id="PS50956"/>
    </source>
</evidence>
<evidence type="ECO:0000256" key="3">
    <source>
        <dbReference type="ARBA" id="ARBA00023163"/>
    </source>
</evidence>
<dbReference type="Gene3D" id="3.30.70.920">
    <property type="match status" value="1"/>
</dbReference>
<dbReference type="InterPro" id="IPR019887">
    <property type="entry name" value="Tscrpt_reg_AsnC/Lrp_C"/>
</dbReference>
<dbReference type="SUPFAM" id="SSF46785">
    <property type="entry name" value="Winged helix' DNA-binding domain"/>
    <property type="match status" value="1"/>
</dbReference>
<keyword evidence="1" id="KW-0805">Transcription regulation</keyword>
<organism evidence="5 6">
    <name type="scientific">Nocardia albiluteola</name>
    <dbReference type="NCBI Taxonomy" id="2842303"/>
    <lineage>
        <taxon>Bacteria</taxon>
        <taxon>Bacillati</taxon>
        <taxon>Actinomycetota</taxon>
        <taxon>Actinomycetes</taxon>
        <taxon>Mycobacteriales</taxon>
        <taxon>Nocardiaceae</taxon>
        <taxon>Nocardia</taxon>
    </lineage>
</organism>